<protein>
    <recommendedName>
        <fullName evidence="5">phosphoglucomutase (alpha-D-glucose-1,6-bisphosphate-dependent)</fullName>
        <ecNumber evidence="5">5.4.2.2</ecNumber>
    </recommendedName>
</protein>
<evidence type="ECO:0000256" key="7">
    <source>
        <dbReference type="ARBA" id="ARBA00022553"/>
    </source>
</evidence>
<evidence type="ECO:0000256" key="1">
    <source>
        <dbReference type="ARBA" id="ARBA00000443"/>
    </source>
</evidence>
<dbReference type="FunFam" id="3.40.120.10:FF:000004">
    <property type="entry name" value="Phosphoglucomutase 5"/>
    <property type="match status" value="1"/>
</dbReference>
<evidence type="ECO:0000313" key="14">
    <source>
        <dbReference type="EMBL" id="CAD7257938.1"/>
    </source>
</evidence>
<feature type="domain" description="Alpha-D-phosphohexomutase alpha/beta/alpha" evidence="12">
    <location>
        <begin position="348"/>
        <end position="432"/>
    </location>
</feature>
<dbReference type="FunFam" id="3.40.120.10:FF:000007">
    <property type="entry name" value="Phosphoglucomutase 5"/>
    <property type="match status" value="1"/>
</dbReference>
<dbReference type="EMBL" id="OC000642">
    <property type="protein sequence ID" value="CAD7257938.1"/>
    <property type="molecule type" value="Genomic_DNA"/>
</dbReference>
<dbReference type="InterPro" id="IPR016055">
    <property type="entry name" value="A-D-PHexomutase_a/b/a-I/II/III"/>
</dbReference>
<dbReference type="GO" id="GO:0004614">
    <property type="term" value="F:phosphoglucomutase activity"/>
    <property type="evidence" value="ECO:0007669"/>
    <property type="project" value="UniProtKB-EC"/>
</dbReference>
<dbReference type="SUPFAM" id="SSF53738">
    <property type="entry name" value="Phosphoglucomutase, first 3 domains"/>
    <property type="match status" value="3"/>
</dbReference>
<dbReference type="InterPro" id="IPR036900">
    <property type="entry name" value="A-D-PHexomutase_C_sf"/>
</dbReference>
<keyword evidence="10" id="KW-0413">Isomerase</keyword>
<dbReference type="Pfam" id="PF24947">
    <property type="entry name" value="PGM1_C_vert_fung"/>
    <property type="match status" value="1"/>
</dbReference>
<comment type="subcellular location">
    <subcellularLocation>
        <location evidence="3">Cytoplasm</location>
    </subcellularLocation>
</comment>
<dbReference type="PANTHER" id="PTHR22573:SF2">
    <property type="entry name" value="PHOSPHOGLUCOMUTASE"/>
    <property type="match status" value="1"/>
</dbReference>
<dbReference type="GO" id="GO:0000287">
    <property type="term" value="F:magnesium ion binding"/>
    <property type="evidence" value="ECO:0007669"/>
    <property type="project" value="InterPro"/>
</dbReference>
<evidence type="ECO:0000256" key="5">
    <source>
        <dbReference type="ARBA" id="ARBA00012728"/>
    </source>
</evidence>
<reference evidence="14" key="1">
    <citation type="submission" date="2020-11" db="EMBL/GenBank/DDBJ databases">
        <authorList>
            <person name="Tran Van P."/>
        </authorList>
    </citation>
    <scope>NUCLEOTIDE SEQUENCE</scope>
</reference>
<evidence type="ECO:0000259" key="12">
    <source>
        <dbReference type="Pfam" id="PF02879"/>
    </source>
</evidence>
<evidence type="ECO:0000256" key="3">
    <source>
        <dbReference type="ARBA" id="ARBA00004496"/>
    </source>
</evidence>
<dbReference type="FunFam" id="3.40.120.10:FF:000005">
    <property type="entry name" value="Phosphoglucomutase 5"/>
    <property type="match status" value="1"/>
</dbReference>
<feature type="domain" description="Alpha-D-phosphohexomutase alpha/beta/alpha" evidence="13">
    <location>
        <begin position="445"/>
        <end position="555"/>
    </location>
</feature>
<evidence type="ECO:0000256" key="9">
    <source>
        <dbReference type="ARBA" id="ARBA00022842"/>
    </source>
</evidence>
<gene>
    <name evidence="14" type="ORF">TSIB3V08_LOCUS2184</name>
</gene>
<dbReference type="CDD" id="cd03085">
    <property type="entry name" value="PGM1"/>
    <property type="match status" value="1"/>
</dbReference>
<dbReference type="Gene3D" id="3.30.310.50">
    <property type="entry name" value="Alpha-D-phosphohexomutase, C-terminal domain"/>
    <property type="match status" value="1"/>
</dbReference>
<dbReference type="PRINTS" id="PR00509">
    <property type="entry name" value="PGMPMM"/>
</dbReference>
<dbReference type="FunFam" id="3.30.310.50:FF:000002">
    <property type="entry name" value="Phosphoglucomutase 5"/>
    <property type="match status" value="1"/>
</dbReference>
<evidence type="ECO:0000256" key="10">
    <source>
        <dbReference type="ARBA" id="ARBA00023235"/>
    </source>
</evidence>
<dbReference type="InterPro" id="IPR005841">
    <property type="entry name" value="Alpha-D-phosphohexomutase_SF"/>
</dbReference>
<dbReference type="Gene3D" id="3.40.120.10">
    <property type="entry name" value="Alpha-D-Glucose-1,6-Bisphosphate, subunit A, domain 3"/>
    <property type="match status" value="3"/>
</dbReference>
<evidence type="ECO:0000256" key="6">
    <source>
        <dbReference type="ARBA" id="ARBA00022490"/>
    </source>
</evidence>
<comment type="cofactor">
    <cofactor evidence="2">
        <name>Mg(2+)</name>
        <dbReference type="ChEBI" id="CHEBI:18420"/>
    </cofactor>
</comment>
<evidence type="ECO:0000259" key="13">
    <source>
        <dbReference type="Pfam" id="PF02880"/>
    </source>
</evidence>
<accession>A0A7R9FWF9</accession>
<proteinExistence type="inferred from homology"/>
<dbReference type="GO" id="GO:0005975">
    <property type="term" value="P:carbohydrate metabolic process"/>
    <property type="evidence" value="ECO:0007669"/>
    <property type="project" value="InterPro"/>
</dbReference>
<dbReference type="Pfam" id="PF02879">
    <property type="entry name" value="PGM_PMM_II"/>
    <property type="match status" value="1"/>
</dbReference>
<dbReference type="Pfam" id="PF02878">
    <property type="entry name" value="PGM_PMM_I"/>
    <property type="match status" value="1"/>
</dbReference>
<comment type="similarity">
    <text evidence="4">Belongs to the phosphohexose mutase family.</text>
</comment>
<sequence length="697" mass="75772">MYLEELWMVDLWTAGGGRGANSKSLVSESGNMHVVALQQNIRIGKVELEEVNPHLRGGRMGNHLGKTASVHPTEIRTSISSSSAVKFNTTSALANDATKAGRTISNATMTGEDEIHSRNLLRTAASQVVYGQSCRALLEGIKVETKAYGDQKPGTSGLRKAVKVFQQKNYTENFIQSTLDTLGDKLKGSEIVVGGDGRYYCKDAVDLIIKISAANGVSKLLVGQNGILSTPAVSALIRKHGTDGGIILTASHNPGGPNKDFGIKFNISNGGPAPDNVTNQIFDLSKNIKEYSIVPDLKVDFSKIGKQMFKVDGNPFTVEVIDSVEDYLQLMKEIFDFPTIKNLLKGGGAKKPFKILINSLNGVTGPYVRRIFIDELGAPVDNTVNTVPLEDFGGLHPDPNLTYAAELVEALKVGDYDLGAAFDGDGDRNMILGRKAFFVTPSDSLAVLAANLDTIPYFQRTGVKGFARSMPTAAAVDRVAEGKKKECFVVPTGWKYFGNLMDANRLSLCGEESFGTGSDHIREKDGIWAVLAWLSVIAKLGKSVEETLLDHWATYGRNFFTRYDYEDCEAEPCNKIMSELETLVTSSSFVGKKFSYQNETYIVKSGSNFLYKDPIDGSVTTKQGIRVCFEDGSCIVFRLSGTGSSGATVRLYVDSYEADQSKHSADAQVILKPLVEIALEMSRLRESTGRQDPTVIT</sequence>
<dbReference type="NCBIfam" id="NF005737">
    <property type="entry name" value="PRK07564.1-1"/>
    <property type="match status" value="1"/>
</dbReference>
<organism evidence="14">
    <name type="scientific">Timema shepardi</name>
    <name type="common">Walking stick</name>
    <dbReference type="NCBI Taxonomy" id="629360"/>
    <lineage>
        <taxon>Eukaryota</taxon>
        <taxon>Metazoa</taxon>
        <taxon>Ecdysozoa</taxon>
        <taxon>Arthropoda</taxon>
        <taxon>Hexapoda</taxon>
        <taxon>Insecta</taxon>
        <taxon>Pterygota</taxon>
        <taxon>Neoptera</taxon>
        <taxon>Polyneoptera</taxon>
        <taxon>Phasmatodea</taxon>
        <taxon>Timematodea</taxon>
        <taxon>Timematoidea</taxon>
        <taxon>Timematidae</taxon>
        <taxon>Timema</taxon>
    </lineage>
</organism>
<dbReference type="InterPro" id="IPR005845">
    <property type="entry name" value="A-D-PHexomutase_a/b/a-II"/>
</dbReference>
<feature type="domain" description="Alpha-D-phosphohexomutase alpha/beta/alpha" evidence="11">
    <location>
        <begin position="151"/>
        <end position="291"/>
    </location>
</feature>
<dbReference type="AlphaFoldDB" id="A0A7R9FWF9"/>
<dbReference type="InterPro" id="IPR005846">
    <property type="entry name" value="A-D-PHexomutase_a/b/a-III"/>
</dbReference>
<dbReference type="PROSITE" id="PS00710">
    <property type="entry name" value="PGM_PMM"/>
    <property type="match status" value="1"/>
</dbReference>
<evidence type="ECO:0000259" key="11">
    <source>
        <dbReference type="Pfam" id="PF02878"/>
    </source>
</evidence>
<keyword evidence="9" id="KW-0460">Magnesium</keyword>
<dbReference type="InterPro" id="IPR045244">
    <property type="entry name" value="PGM"/>
</dbReference>
<keyword evidence="8" id="KW-0479">Metal-binding</keyword>
<dbReference type="GO" id="GO:0005829">
    <property type="term" value="C:cytosol"/>
    <property type="evidence" value="ECO:0007669"/>
    <property type="project" value="TreeGrafter"/>
</dbReference>
<dbReference type="InterPro" id="IPR016066">
    <property type="entry name" value="A-D-PHexomutase_CS"/>
</dbReference>
<keyword evidence="7" id="KW-0597">Phosphoprotein</keyword>
<keyword evidence="6" id="KW-0963">Cytoplasm</keyword>
<evidence type="ECO:0000256" key="2">
    <source>
        <dbReference type="ARBA" id="ARBA00001946"/>
    </source>
</evidence>
<comment type="catalytic activity">
    <reaction evidence="1">
        <text>alpha-D-glucose 1-phosphate = alpha-D-glucose 6-phosphate</text>
        <dbReference type="Rhea" id="RHEA:23536"/>
        <dbReference type="ChEBI" id="CHEBI:58225"/>
        <dbReference type="ChEBI" id="CHEBI:58601"/>
        <dbReference type="EC" id="5.4.2.2"/>
    </reaction>
</comment>
<dbReference type="SUPFAM" id="SSF55957">
    <property type="entry name" value="Phosphoglucomutase, C-terminal domain"/>
    <property type="match status" value="1"/>
</dbReference>
<evidence type="ECO:0000256" key="4">
    <source>
        <dbReference type="ARBA" id="ARBA00010231"/>
    </source>
</evidence>
<dbReference type="EC" id="5.4.2.2" evidence="5"/>
<name>A0A7R9FWF9_TIMSH</name>
<evidence type="ECO:0000256" key="8">
    <source>
        <dbReference type="ARBA" id="ARBA00022723"/>
    </source>
</evidence>
<dbReference type="InterPro" id="IPR005844">
    <property type="entry name" value="A-D-PHexomutase_a/b/a-I"/>
</dbReference>
<dbReference type="PANTHER" id="PTHR22573">
    <property type="entry name" value="PHOSPHOHEXOMUTASE FAMILY MEMBER"/>
    <property type="match status" value="1"/>
</dbReference>
<dbReference type="Pfam" id="PF02880">
    <property type="entry name" value="PGM_PMM_III"/>
    <property type="match status" value="1"/>
</dbReference>